<dbReference type="Gene3D" id="3.30.565.10">
    <property type="entry name" value="Histidine kinase-like ATPase, C-terminal domain"/>
    <property type="match status" value="1"/>
</dbReference>
<accession>A0ABU3GSL5</accession>
<reference evidence="13" key="1">
    <citation type="submission" date="2023-07" db="EMBL/GenBank/DDBJ databases">
        <title>Functional and genomic diversity of the sorghum phyllosphere microbiome.</title>
        <authorList>
            <person name="Shade A."/>
        </authorList>
    </citation>
    <scope>NUCLEOTIDE SEQUENCE [LARGE SCALE GENOMIC DNA]</scope>
    <source>
        <strain evidence="13">SORGH_AS_0422</strain>
    </source>
</reference>
<proteinExistence type="predicted"/>
<dbReference type="InterPro" id="IPR050736">
    <property type="entry name" value="Sensor_HK_Regulatory"/>
</dbReference>
<dbReference type="InterPro" id="IPR036097">
    <property type="entry name" value="HisK_dim/P_sf"/>
</dbReference>
<dbReference type="EC" id="2.7.13.3" evidence="2"/>
<evidence type="ECO:0000256" key="8">
    <source>
        <dbReference type="SAM" id="Coils"/>
    </source>
</evidence>
<dbReference type="CDD" id="cd00082">
    <property type="entry name" value="HisKA"/>
    <property type="match status" value="1"/>
</dbReference>
<feature type="signal peptide" evidence="10">
    <location>
        <begin position="1"/>
        <end position="31"/>
    </location>
</feature>
<keyword evidence="10" id="KW-0732">Signal</keyword>
<dbReference type="InterPro" id="IPR011990">
    <property type="entry name" value="TPR-like_helical_dom_sf"/>
</dbReference>
<comment type="caution">
    <text evidence="12">The sequence shown here is derived from an EMBL/GenBank/DDBJ whole genome shotgun (WGS) entry which is preliminary data.</text>
</comment>
<evidence type="ECO:0000256" key="1">
    <source>
        <dbReference type="ARBA" id="ARBA00000085"/>
    </source>
</evidence>
<dbReference type="InterPro" id="IPR019734">
    <property type="entry name" value="TPR_rpt"/>
</dbReference>
<dbReference type="InterPro" id="IPR036890">
    <property type="entry name" value="HATPase_C_sf"/>
</dbReference>
<keyword evidence="9" id="KW-0472">Membrane</keyword>
<dbReference type="EMBL" id="JAVLVU010000001">
    <property type="protein sequence ID" value="MDT3402764.1"/>
    <property type="molecule type" value="Genomic_DNA"/>
</dbReference>
<gene>
    <name evidence="12" type="ORF">QE417_001836</name>
</gene>
<feature type="chain" id="PRO_5046000345" description="histidine kinase" evidence="10">
    <location>
        <begin position="32"/>
        <end position="656"/>
    </location>
</feature>
<evidence type="ECO:0000259" key="11">
    <source>
        <dbReference type="PROSITE" id="PS50109"/>
    </source>
</evidence>
<evidence type="ECO:0000313" key="12">
    <source>
        <dbReference type="EMBL" id="MDT3402764.1"/>
    </source>
</evidence>
<dbReference type="PRINTS" id="PR00344">
    <property type="entry name" value="BCTRLSENSOR"/>
</dbReference>
<dbReference type="SUPFAM" id="SSF48452">
    <property type="entry name" value="TPR-like"/>
    <property type="match status" value="2"/>
</dbReference>
<name>A0ABU3GSL5_9SPHI</name>
<dbReference type="SMART" id="SM00387">
    <property type="entry name" value="HATPase_c"/>
    <property type="match status" value="1"/>
</dbReference>
<evidence type="ECO:0000313" key="13">
    <source>
        <dbReference type="Proteomes" id="UP001258315"/>
    </source>
</evidence>
<feature type="repeat" description="TPR" evidence="7">
    <location>
        <begin position="164"/>
        <end position="197"/>
    </location>
</feature>
<dbReference type="PANTHER" id="PTHR43711:SF26">
    <property type="entry name" value="SENSOR HISTIDINE KINASE RCSC"/>
    <property type="match status" value="1"/>
</dbReference>
<keyword evidence="7" id="KW-0802">TPR repeat</keyword>
<keyword evidence="9" id="KW-0812">Transmembrane</keyword>
<keyword evidence="6" id="KW-0902">Two-component regulatory system</keyword>
<evidence type="ECO:0000256" key="5">
    <source>
        <dbReference type="ARBA" id="ARBA00022777"/>
    </source>
</evidence>
<dbReference type="PROSITE" id="PS50005">
    <property type="entry name" value="TPR"/>
    <property type="match status" value="1"/>
</dbReference>
<dbReference type="Proteomes" id="UP001258315">
    <property type="component" value="Unassembled WGS sequence"/>
</dbReference>
<keyword evidence="4 12" id="KW-0808">Transferase</keyword>
<sequence>MRSASRVFKYTSVTGSLLLCIVCLLTAQVYAQQVEKPTKRIIAHVDSLNNVKYPLVKQDAGKAFTLLNEAEILATEYNYTTGLAVTYLNQADLLNQQGYAKRALELYYRSMQLSQKSNDVYNIARAEQHISTIKRNDGSYKEAEKLLNNTLKVFKQLNKPEDIINTLLKLGLLKTQQMHFDDALAYFNQAQALSRKSSYSYGEKKSYYNRALLYHKINKSDSAVYNLNKALLIDIADNDILGRAQSYLELSRIYKDKADNEKATTYAHLAYAASDSAQAPSLLRNAVQLLLRLSRAKLDKDAVIQWQEELIFIDNQIAERERRESNNFIDALRSQQEQQIKVQERMLDVSRKSEQQKTLIALYTGFLLVFVVIVFMLSYNYKKAKRFTYELNLRKEKIEQQVALLDQMNGEMMQTNQQLEDDNELKSKLLSIITHDLRKPLANTQSIIHLLNMDLVTMEEAHELFAQLEAQYTRVINLTDNLLFWIRGQVSGAAVDLKPVNLHTVADAIIEEQKIPSNDKNLTISNNVDEDLTWLTETETIRIVFRNLLNNAIKFTPHGGLIQVYSETTDAETCVTVKDSGIGISEDVMNRINSKNYYTTKGTQNEEGSGFGLMLIRDLLKRHEGTLKINSEPGKGSSFTISFPVTAVITDDRFVS</sequence>
<evidence type="ECO:0000256" key="7">
    <source>
        <dbReference type="PROSITE-ProRule" id="PRU00339"/>
    </source>
</evidence>
<keyword evidence="3" id="KW-0597">Phosphoprotein</keyword>
<dbReference type="InterPro" id="IPR005467">
    <property type="entry name" value="His_kinase_dom"/>
</dbReference>
<dbReference type="GO" id="GO:0004673">
    <property type="term" value="F:protein histidine kinase activity"/>
    <property type="evidence" value="ECO:0007669"/>
    <property type="project" value="UniProtKB-EC"/>
</dbReference>
<keyword evidence="13" id="KW-1185">Reference proteome</keyword>
<dbReference type="InterPro" id="IPR003661">
    <property type="entry name" value="HisK_dim/P_dom"/>
</dbReference>
<dbReference type="Pfam" id="PF13424">
    <property type="entry name" value="TPR_12"/>
    <property type="match status" value="1"/>
</dbReference>
<evidence type="ECO:0000256" key="10">
    <source>
        <dbReference type="SAM" id="SignalP"/>
    </source>
</evidence>
<dbReference type="RefSeq" id="WP_311949450.1">
    <property type="nucleotide sequence ID" value="NZ_JAVLVU010000001.1"/>
</dbReference>
<feature type="domain" description="Histidine kinase" evidence="11">
    <location>
        <begin position="432"/>
        <end position="647"/>
    </location>
</feature>
<dbReference type="SUPFAM" id="SSF47384">
    <property type="entry name" value="Homodimeric domain of signal transducing histidine kinase"/>
    <property type="match status" value="1"/>
</dbReference>
<evidence type="ECO:0000256" key="4">
    <source>
        <dbReference type="ARBA" id="ARBA00022679"/>
    </source>
</evidence>
<dbReference type="Gene3D" id="1.10.287.130">
    <property type="match status" value="1"/>
</dbReference>
<keyword evidence="8" id="KW-0175">Coiled coil</keyword>
<dbReference type="InterPro" id="IPR003594">
    <property type="entry name" value="HATPase_dom"/>
</dbReference>
<feature type="transmembrane region" description="Helical" evidence="9">
    <location>
        <begin position="360"/>
        <end position="379"/>
    </location>
</feature>
<dbReference type="Gene3D" id="1.25.40.10">
    <property type="entry name" value="Tetratricopeptide repeat domain"/>
    <property type="match status" value="1"/>
</dbReference>
<comment type="catalytic activity">
    <reaction evidence="1">
        <text>ATP + protein L-histidine = ADP + protein N-phospho-L-histidine.</text>
        <dbReference type="EC" id="2.7.13.3"/>
    </reaction>
</comment>
<dbReference type="SMART" id="SM00028">
    <property type="entry name" value="TPR"/>
    <property type="match status" value="4"/>
</dbReference>
<protein>
    <recommendedName>
        <fullName evidence="2">histidine kinase</fullName>
        <ecNumber evidence="2">2.7.13.3</ecNumber>
    </recommendedName>
</protein>
<evidence type="ECO:0000256" key="9">
    <source>
        <dbReference type="SAM" id="Phobius"/>
    </source>
</evidence>
<evidence type="ECO:0000256" key="3">
    <source>
        <dbReference type="ARBA" id="ARBA00022553"/>
    </source>
</evidence>
<dbReference type="PROSITE" id="PS50109">
    <property type="entry name" value="HIS_KIN"/>
    <property type="match status" value="1"/>
</dbReference>
<dbReference type="Pfam" id="PF02518">
    <property type="entry name" value="HATPase_c"/>
    <property type="match status" value="1"/>
</dbReference>
<keyword evidence="5 12" id="KW-0418">Kinase</keyword>
<dbReference type="SUPFAM" id="SSF55874">
    <property type="entry name" value="ATPase domain of HSP90 chaperone/DNA topoisomerase II/histidine kinase"/>
    <property type="match status" value="1"/>
</dbReference>
<organism evidence="12 13">
    <name type="scientific">Mucilaginibacter terrae</name>
    <dbReference type="NCBI Taxonomy" id="1955052"/>
    <lineage>
        <taxon>Bacteria</taxon>
        <taxon>Pseudomonadati</taxon>
        <taxon>Bacteroidota</taxon>
        <taxon>Sphingobacteriia</taxon>
        <taxon>Sphingobacteriales</taxon>
        <taxon>Sphingobacteriaceae</taxon>
        <taxon>Mucilaginibacter</taxon>
    </lineage>
</organism>
<dbReference type="InterPro" id="IPR004358">
    <property type="entry name" value="Sig_transdc_His_kin-like_C"/>
</dbReference>
<evidence type="ECO:0000256" key="2">
    <source>
        <dbReference type="ARBA" id="ARBA00012438"/>
    </source>
</evidence>
<dbReference type="PANTHER" id="PTHR43711">
    <property type="entry name" value="TWO-COMPONENT HISTIDINE KINASE"/>
    <property type="match status" value="1"/>
</dbReference>
<evidence type="ECO:0000256" key="6">
    <source>
        <dbReference type="ARBA" id="ARBA00023012"/>
    </source>
</evidence>
<keyword evidence="9" id="KW-1133">Transmembrane helix</keyword>
<feature type="coiled-coil region" evidence="8">
    <location>
        <begin position="398"/>
        <end position="425"/>
    </location>
</feature>